<evidence type="ECO:0000313" key="2">
    <source>
        <dbReference type="EMBL" id="CEO56783.1"/>
    </source>
</evidence>
<evidence type="ECO:0000256" key="1">
    <source>
        <dbReference type="SAM" id="MobiDB-lite"/>
    </source>
</evidence>
<feature type="region of interest" description="Disordered" evidence="1">
    <location>
        <begin position="1"/>
        <end position="43"/>
    </location>
</feature>
<dbReference type="AlphaFoldDB" id="A0A0B7KGW8"/>
<protein>
    <submittedName>
        <fullName evidence="2">Uncharacterized protein</fullName>
    </submittedName>
</protein>
<organism evidence="2">
    <name type="scientific">Bionectria ochroleuca</name>
    <name type="common">Gliocladium roseum</name>
    <dbReference type="NCBI Taxonomy" id="29856"/>
    <lineage>
        <taxon>Eukaryota</taxon>
        <taxon>Fungi</taxon>
        <taxon>Dikarya</taxon>
        <taxon>Ascomycota</taxon>
        <taxon>Pezizomycotina</taxon>
        <taxon>Sordariomycetes</taxon>
        <taxon>Hypocreomycetidae</taxon>
        <taxon>Hypocreales</taxon>
        <taxon>Bionectriaceae</taxon>
        <taxon>Clonostachys</taxon>
    </lineage>
</organism>
<dbReference type="EMBL" id="CDPU01000074">
    <property type="protein sequence ID" value="CEO56783.1"/>
    <property type="molecule type" value="Genomic_DNA"/>
</dbReference>
<proteinExistence type="predicted"/>
<accession>A0A0B7KGW8</accession>
<gene>
    <name evidence="2" type="ORF">BN869_000012841_1</name>
</gene>
<sequence length="112" mass="12740">MNDSDQSPAGPRRKRLRTSQRHEKENQQPPRRTRLVSHAPTSHEGLERFKELLEAAMDGRGASEEFLSLSSAMYKNWKRSGAVYDEFCFACQKAPLLLTTGQQRAGIATYAW</sequence>
<reference evidence="2" key="1">
    <citation type="submission" date="2015-01" db="EMBL/GenBank/DDBJ databases">
        <authorList>
            <person name="Durling Mikael"/>
        </authorList>
    </citation>
    <scope>NUCLEOTIDE SEQUENCE</scope>
</reference>
<name>A0A0B7KGW8_BIOOC</name>